<name>A0A1M4SI69_9FIRM</name>
<dbReference type="EMBL" id="FQTY01000001">
    <property type="protein sequence ID" value="SHE31687.1"/>
    <property type="molecule type" value="Genomic_DNA"/>
</dbReference>
<dbReference type="InterPro" id="IPR050535">
    <property type="entry name" value="DNA_Repair-Maintenance_Comp"/>
</dbReference>
<evidence type="ECO:0000313" key="3">
    <source>
        <dbReference type="Proteomes" id="UP000184114"/>
    </source>
</evidence>
<dbReference type="PANTHER" id="PTHR30337:SF0">
    <property type="entry name" value="NUCLEASE SBCCD SUBUNIT D"/>
    <property type="match status" value="1"/>
</dbReference>
<dbReference type="Pfam" id="PF00149">
    <property type="entry name" value="Metallophos"/>
    <property type="match status" value="1"/>
</dbReference>
<keyword evidence="3" id="KW-1185">Reference proteome</keyword>
<proteinExistence type="predicted"/>
<evidence type="ECO:0000259" key="1">
    <source>
        <dbReference type="Pfam" id="PF00149"/>
    </source>
</evidence>
<dbReference type="InterPro" id="IPR004843">
    <property type="entry name" value="Calcineurin-like_PHP"/>
</dbReference>
<keyword evidence="2" id="KW-0269">Exonuclease</keyword>
<accession>A0A1M4SI69</accession>
<organism evidence="2 3">
    <name type="scientific">Tissierella praeacuta DSM 18095</name>
    <dbReference type="NCBI Taxonomy" id="1123404"/>
    <lineage>
        <taxon>Bacteria</taxon>
        <taxon>Bacillati</taxon>
        <taxon>Bacillota</taxon>
        <taxon>Tissierellia</taxon>
        <taxon>Tissierellales</taxon>
        <taxon>Tissierellaceae</taxon>
        <taxon>Tissierella</taxon>
    </lineage>
</organism>
<evidence type="ECO:0000313" key="2">
    <source>
        <dbReference type="EMBL" id="SHE31687.1"/>
    </source>
</evidence>
<dbReference type="AlphaFoldDB" id="A0A1M4SI69"/>
<dbReference type="SUPFAM" id="SSF56300">
    <property type="entry name" value="Metallo-dependent phosphatases"/>
    <property type="match status" value="1"/>
</dbReference>
<dbReference type="Gene3D" id="3.60.21.10">
    <property type="match status" value="1"/>
</dbReference>
<reference evidence="3" key="1">
    <citation type="submission" date="2016-11" db="EMBL/GenBank/DDBJ databases">
        <authorList>
            <person name="Varghese N."/>
            <person name="Submissions S."/>
        </authorList>
    </citation>
    <scope>NUCLEOTIDE SEQUENCE [LARGE SCALE GENOMIC DNA]</scope>
    <source>
        <strain evidence="3">DSM 18095</strain>
    </source>
</reference>
<keyword evidence="2" id="KW-0540">Nuclease</keyword>
<dbReference type="RefSeq" id="WP_327191960.1">
    <property type="nucleotide sequence ID" value="NZ_FQTY01000001.1"/>
</dbReference>
<protein>
    <submittedName>
        <fullName evidence="2">DNA repair exonuclease SbcCD nuclease subunit</fullName>
    </submittedName>
</protein>
<dbReference type="STRING" id="1123404.SAMN02745784_00326"/>
<sequence length="330" mass="37862">MLYLKLLFFTDTHIRGTTPKNRKDIFVDTIEQKLIEINHIIKENNVDFVLHGGDLFDRPDISIAVASRFAMILDKIPVPFYLISGNHDIYGHNPETINRTMLGLLDTLGVVKLIKNGEKIILKKDNIKVQLTGQPYVYDIDTPDHLDYYLLKEKDDDVNYSIHMVHGMLLDRPFIKGIPYTLIDDIKDTLADITLSGHYHAGFKLTNINGKYFINPGSLVRITNSLKEIERIPQVVLIDLEKSIIIKEIPLKTALPGEEVLDRKEIENNLFKRERIFEFKQTIDAALDFEKMDINEVLMEVSNAEHVENEVKVEALRRIAIIQMKGLAGD</sequence>
<dbReference type="Proteomes" id="UP000184114">
    <property type="component" value="Unassembled WGS sequence"/>
</dbReference>
<dbReference type="GO" id="GO:0004527">
    <property type="term" value="F:exonuclease activity"/>
    <property type="evidence" value="ECO:0007669"/>
    <property type="project" value="UniProtKB-KW"/>
</dbReference>
<dbReference type="PANTHER" id="PTHR30337">
    <property type="entry name" value="COMPONENT OF ATP-DEPENDENT DSDNA EXONUCLEASE"/>
    <property type="match status" value="1"/>
</dbReference>
<dbReference type="GeneID" id="90995019"/>
<dbReference type="InterPro" id="IPR029052">
    <property type="entry name" value="Metallo-depent_PP-like"/>
</dbReference>
<feature type="domain" description="Calcineurin-like phosphoesterase" evidence="1">
    <location>
        <begin position="5"/>
        <end position="201"/>
    </location>
</feature>
<keyword evidence="2" id="KW-0378">Hydrolase</keyword>
<gene>
    <name evidence="2" type="ORF">SAMN02745784_00326</name>
</gene>